<protein>
    <submittedName>
        <fullName evidence="3">Uncharacterized protein</fullName>
    </submittedName>
</protein>
<organism evidence="3 4">
    <name type="scientific">Streptomyces polygonati</name>
    <dbReference type="NCBI Taxonomy" id="1617087"/>
    <lineage>
        <taxon>Bacteria</taxon>
        <taxon>Bacillati</taxon>
        <taxon>Actinomycetota</taxon>
        <taxon>Actinomycetes</taxon>
        <taxon>Kitasatosporales</taxon>
        <taxon>Streptomycetaceae</taxon>
        <taxon>Streptomyces</taxon>
    </lineage>
</organism>
<dbReference type="EMBL" id="JBHSBB010000014">
    <property type="protein sequence ID" value="MFC4034073.1"/>
    <property type="molecule type" value="Genomic_DNA"/>
</dbReference>
<evidence type="ECO:0000313" key="3">
    <source>
        <dbReference type="EMBL" id="MFC4034073.1"/>
    </source>
</evidence>
<gene>
    <name evidence="3" type="ORF">ACFO3J_21720</name>
</gene>
<evidence type="ECO:0000256" key="1">
    <source>
        <dbReference type="SAM" id="MobiDB-lite"/>
    </source>
</evidence>
<keyword evidence="2" id="KW-0472">Membrane</keyword>
<evidence type="ECO:0000313" key="4">
    <source>
        <dbReference type="Proteomes" id="UP001595765"/>
    </source>
</evidence>
<accession>A0ABV8HPU5</accession>
<proteinExistence type="predicted"/>
<keyword evidence="2" id="KW-1133">Transmembrane helix</keyword>
<sequence length="68" mass="7072">MKSHQPSDDQARVRAEGLRRVAVASVAALALVLPLAVATAHGDGHRGRAGHSAEYRQLGRTATDASAD</sequence>
<dbReference type="Proteomes" id="UP001595765">
    <property type="component" value="Unassembled WGS sequence"/>
</dbReference>
<dbReference type="RefSeq" id="WP_386431599.1">
    <property type="nucleotide sequence ID" value="NZ_JBHSBB010000014.1"/>
</dbReference>
<feature type="transmembrane region" description="Helical" evidence="2">
    <location>
        <begin position="21"/>
        <end position="40"/>
    </location>
</feature>
<keyword evidence="4" id="KW-1185">Reference proteome</keyword>
<name>A0ABV8HPU5_9ACTN</name>
<feature type="region of interest" description="Disordered" evidence="1">
    <location>
        <begin position="40"/>
        <end position="68"/>
    </location>
</feature>
<feature type="compositionally biased region" description="Basic and acidic residues" evidence="1">
    <location>
        <begin position="42"/>
        <end position="54"/>
    </location>
</feature>
<evidence type="ECO:0000256" key="2">
    <source>
        <dbReference type="SAM" id="Phobius"/>
    </source>
</evidence>
<comment type="caution">
    <text evidence="3">The sequence shown here is derived from an EMBL/GenBank/DDBJ whole genome shotgun (WGS) entry which is preliminary data.</text>
</comment>
<reference evidence="4" key="1">
    <citation type="journal article" date="2019" name="Int. J. Syst. Evol. Microbiol.">
        <title>The Global Catalogue of Microorganisms (GCM) 10K type strain sequencing project: providing services to taxonomists for standard genome sequencing and annotation.</title>
        <authorList>
            <consortium name="The Broad Institute Genomics Platform"/>
            <consortium name="The Broad Institute Genome Sequencing Center for Infectious Disease"/>
            <person name="Wu L."/>
            <person name="Ma J."/>
        </authorList>
    </citation>
    <scope>NUCLEOTIDE SEQUENCE [LARGE SCALE GENOMIC DNA]</scope>
    <source>
        <strain evidence="4">CGMCC 4.7237</strain>
    </source>
</reference>
<keyword evidence="2" id="KW-0812">Transmembrane</keyword>